<dbReference type="GO" id="GO:0097367">
    <property type="term" value="F:carbohydrate derivative binding"/>
    <property type="evidence" value="ECO:0007669"/>
    <property type="project" value="InterPro"/>
</dbReference>
<evidence type="ECO:0008006" key="4">
    <source>
        <dbReference type="Google" id="ProtNLM"/>
    </source>
</evidence>
<name>A0A2Z2PLH8_AGRTU</name>
<dbReference type="EMBL" id="KY000042">
    <property type="protein sequence ID" value="ASK43707.1"/>
    <property type="molecule type" value="Genomic_DNA"/>
</dbReference>
<accession>A0A2Z2PLH8</accession>
<organism evidence="3">
    <name type="scientific">Agrobacterium tumefaciens</name>
    <dbReference type="NCBI Taxonomy" id="358"/>
    <lineage>
        <taxon>Bacteria</taxon>
        <taxon>Pseudomonadati</taxon>
        <taxon>Pseudomonadota</taxon>
        <taxon>Alphaproteobacteria</taxon>
        <taxon>Hyphomicrobiales</taxon>
        <taxon>Rhizobiaceae</taxon>
        <taxon>Rhizobium/Agrobacterium group</taxon>
        <taxon>Agrobacterium</taxon>
        <taxon>Agrobacterium tumefaciens complex</taxon>
    </lineage>
</organism>
<dbReference type="Pfam" id="PF01418">
    <property type="entry name" value="HTH_6"/>
    <property type="match status" value="1"/>
</dbReference>
<dbReference type="Gene3D" id="3.40.50.10490">
    <property type="entry name" value="Glucose-6-phosphate isomerase like protein, domain 1"/>
    <property type="match status" value="1"/>
</dbReference>
<dbReference type="PANTHER" id="PTHR30514:SF1">
    <property type="entry name" value="HTH-TYPE TRANSCRIPTIONAL REGULATOR HEXR-RELATED"/>
    <property type="match status" value="1"/>
</dbReference>
<dbReference type="InterPro" id="IPR001347">
    <property type="entry name" value="SIS_dom"/>
</dbReference>
<dbReference type="SUPFAM" id="SSF46689">
    <property type="entry name" value="Homeodomain-like"/>
    <property type="match status" value="1"/>
</dbReference>
<evidence type="ECO:0000259" key="1">
    <source>
        <dbReference type="PROSITE" id="PS51071"/>
    </source>
</evidence>
<dbReference type="InterPro" id="IPR036388">
    <property type="entry name" value="WH-like_DNA-bd_sf"/>
</dbReference>
<dbReference type="Gene3D" id="1.10.10.10">
    <property type="entry name" value="Winged helix-like DNA-binding domain superfamily/Winged helix DNA-binding domain"/>
    <property type="match status" value="1"/>
</dbReference>
<dbReference type="SUPFAM" id="SSF53697">
    <property type="entry name" value="SIS domain"/>
    <property type="match status" value="1"/>
</dbReference>
<dbReference type="InterPro" id="IPR046348">
    <property type="entry name" value="SIS_dom_sf"/>
</dbReference>
<proteinExistence type="predicted"/>
<dbReference type="AlphaFoldDB" id="A0A2Z2PLH8"/>
<dbReference type="PROSITE" id="PS51464">
    <property type="entry name" value="SIS"/>
    <property type="match status" value="1"/>
</dbReference>
<keyword evidence="3" id="KW-0614">Plasmid</keyword>
<feature type="domain" description="HTH rpiR-type" evidence="1">
    <location>
        <begin position="34"/>
        <end position="110"/>
    </location>
</feature>
<reference evidence="3" key="1">
    <citation type="submission" date="2016-10" db="EMBL/GenBank/DDBJ databases">
        <title>Agrobacterium Ti plasmids: Classification based on T-DNA and Vir regions organization.</title>
        <authorList>
            <person name="Nabi N."/>
            <person name="Vial L."/>
            <person name="Ben Hafsa A."/>
            <person name="Chapulliot D."/>
            <person name="Berard A."/>
            <person name="Chauveau A."/>
            <person name="Le Paslier M.-C."/>
            <person name="Harzallah Skhiri F."/>
            <person name="Brunel D."/>
            <person name="Nesme X."/>
            <person name="Chaouachi M."/>
        </authorList>
    </citation>
    <scope>NUCLEOTIDE SEQUENCE</scope>
    <source>
        <strain evidence="3">CFBP1904</strain>
        <plasmid evidence="3">pTi_CFBP1904</plasmid>
    </source>
</reference>
<feature type="domain" description="SIS" evidence="2">
    <location>
        <begin position="160"/>
        <end position="299"/>
    </location>
</feature>
<dbReference type="GO" id="GO:1901135">
    <property type="term" value="P:carbohydrate derivative metabolic process"/>
    <property type="evidence" value="ECO:0007669"/>
    <property type="project" value="InterPro"/>
</dbReference>
<dbReference type="InterPro" id="IPR000281">
    <property type="entry name" value="HTH_RpiR"/>
</dbReference>
<geneLocation type="plasmid" evidence="3">
    <name>pTi_CFBP1904</name>
</geneLocation>
<dbReference type="GO" id="GO:0003677">
    <property type="term" value="F:DNA binding"/>
    <property type="evidence" value="ECO:0007669"/>
    <property type="project" value="InterPro"/>
</dbReference>
<evidence type="ECO:0000313" key="3">
    <source>
        <dbReference type="EMBL" id="ASK43707.1"/>
    </source>
</evidence>
<protein>
    <recommendedName>
        <fullName evidence="4">MurR/RpiR family transcriptional regulator</fullName>
    </recommendedName>
</protein>
<dbReference type="InterPro" id="IPR047640">
    <property type="entry name" value="RpiR-like"/>
</dbReference>
<dbReference type="Pfam" id="PF01380">
    <property type="entry name" value="SIS"/>
    <property type="match status" value="1"/>
</dbReference>
<dbReference type="InterPro" id="IPR009057">
    <property type="entry name" value="Homeodomain-like_sf"/>
</dbReference>
<dbReference type="PROSITE" id="PS51071">
    <property type="entry name" value="HTH_RPIR"/>
    <property type="match status" value="1"/>
</dbReference>
<evidence type="ECO:0000259" key="2">
    <source>
        <dbReference type="PROSITE" id="PS51464"/>
    </source>
</evidence>
<dbReference type="GO" id="GO:0003700">
    <property type="term" value="F:DNA-binding transcription factor activity"/>
    <property type="evidence" value="ECO:0007669"/>
    <property type="project" value="InterPro"/>
</dbReference>
<sequence length="317" mass="34600">MVLLGRRILAAAGIRSPFELVMRRAFGRNPEQIMEWHMLEVQQRQNLSAAATRLLDYIERHPNAVLVSSALELAAKIDASDATVIRSIQTLGFDGLPHLKTVIAEKLDEGARTPVEKVGVTVSELTQDGGRPPLQMVVEAYARTLERLSRPALPEQFQSAALLLNDASRIGLHGGGPLVRLAQQTSTHLGRIGRANFVMEGTGHAFADALLGLQPGDAVILLAYGKVHKESLLIKEELQRIGGMLVVITDNPTGRLAVGAQSVLEVPRTEVGNMTFYGTILLALETLVLSLTQLGPDQAMETARRLRDFRSELDRRT</sequence>
<dbReference type="PANTHER" id="PTHR30514">
    <property type="entry name" value="GLUCOKINASE"/>
    <property type="match status" value="1"/>
</dbReference>